<dbReference type="SUPFAM" id="SSF54909">
    <property type="entry name" value="Dimeric alpha+beta barrel"/>
    <property type="match status" value="1"/>
</dbReference>
<protein>
    <submittedName>
        <fullName evidence="2">Stress responsive A/B Barrel Domain</fullName>
    </submittedName>
</protein>
<dbReference type="SMART" id="SM00886">
    <property type="entry name" value="Dabb"/>
    <property type="match status" value="1"/>
</dbReference>
<dbReference type="PANTHER" id="PTHR37832">
    <property type="entry name" value="BLL2683 PROTEIN"/>
    <property type="match status" value="1"/>
</dbReference>
<dbReference type="InterPro" id="IPR013097">
    <property type="entry name" value="Dabb"/>
</dbReference>
<dbReference type="Pfam" id="PF07876">
    <property type="entry name" value="Dabb"/>
    <property type="match status" value="1"/>
</dbReference>
<evidence type="ECO:0000313" key="2">
    <source>
        <dbReference type="EMBL" id="SFM25957.1"/>
    </source>
</evidence>
<evidence type="ECO:0000313" key="3">
    <source>
        <dbReference type="Proteomes" id="UP000198535"/>
    </source>
</evidence>
<dbReference type="RefSeq" id="WP_091932939.1">
    <property type="nucleotide sequence ID" value="NZ_FOUJ01000001.1"/>
</dbReference>
<dbReference type="InterPro" id="IPR011008">
    <property type="entry name" value="Dimeric_a/b-barrel"/>
</dbReference>
<dbReference type="EMBL" id="FOUJ01000001">
    <property type="protein sequence ID" value="SFM25957.1"/>
    <property type="molecule type" value="Genomic_DNA"/>
</dbReference>
<sequence>MLKHIVMWKLKDNAEGNTNIKNALFMKEMLETLKDVIPEIEMIEVGLNVNSSAAAYDVVLYSEFKDEEALKTYQDHPEHLKVAEFVGKINEDRVVVDYLV</sequence>
<dbReference type="Proteomes" id="UP000198535">
    <property type="component" value="Unassembled WGS sequence"/>
</dbReference>
<proteinExistence type="predicted"/>
<dbReference type="OrthoDB" id="145152at2157"/>
<dbReference type="PROSITE" id="PS51502">
    <property type="entry name" value="S_R_A_B_BARREL"/>
    <property type="match status" value="1"/>
</dbReference>
<dbReference type="STRING" id="487685.SAMN04488696_0598"/>
<gene>
    <name evidence="2" type="ORF">SAMN04488696_0598</name>
</gene>
<dbReference type="Gene3D" id="3.30.70.100">
    <property type="match status" value="1"/>
</dbReference>
<evidence type="ECO:0000259" key="1">
    <source>
        <dbReference type="PROSITE" id="PS51502"/>
    </source>
</evidence>
<dbReference type="PANTHER" id="PTHR37832:SF1">
    <property type="entry name" value="STRESS-RESPONSE A_B BARREL DOMAIN-CONTAINING PROTEIN"/>
    <property type="match status" value="1"/>
</dbReference>
<accession>A0A1I4PE58</accession>
<dbReference type="AlphaFoldDB" id="A0A1I4PE58"/>
<keyword evidence="3" id="KW-1185">Reference proteome</keyword>
<name>A0A1I4PE58_9EURY</name>
<feature type="domain" description="Stress-response A/B barrel" evidence="1">
    <location>
        <begin position="2"/>
        <end position="98"/>
    </location>
</feature>
<organism evidence="2 3">
    <name type="scientific">Methanolobus profundi</name>
    <dbReference type="NCBI Taxonomy" id="487685"/>
    <lineage>
        <taxon>Archaea</taxon>
        <taxon>Methanobacteriati</taxon>
        <taxon>Methanobacteriota</taxon>
        <taxon>Stenosarchaea group</taxon>
        <taxon>Methanomicrobia</taxon>
        <taxon>Methanosarcinales</taxon>
        <taxon>Methanosarcinaceae</taxon>
        <taxon>Methanolobus</taxon>
    </lineage>
</organism>
<reference evidence="3" key="1">
    <citation type="submission" date="2016-10" db="EMBL/GenBank/DDBJ databases">
        <authorList>
            <person name="Varghese N."/>
            <person name="Submissions S."/>
        </authorList>
    </citation>
    <scope>NUCLEOTIDE SEQUENCE [LARGE SCALE GENOMIC DNA]</scope>
    <source>
        <strain evidence="3">Mob M</strain>
    </source>
</reference>